<dbReference type="AlphaFoldDB" id="A0A2I1M5P7"/>
<dbReference type="GeneID" id="35868244"/>
<dbReference type="EMBL" id="PKGU01000002">
    <property type="protein sequence ID" value="PKZ15460.1"/>
    <property type="molecule type" value="Genomic_DNA"/>
</dbReference>
<dbReference type="Pfam" id="PF08386">
    <property type="entry name" value="Abhydrolase_4"/>
    <property type="match status" value="1"/>
</dbReference>
<dbReference type="InterPro" id="IPR050261">
    <property type="entry name" value="FrsA_esterase"/>
</dbReference>
<feature type="domain" description="Serine aminopeptidase S33" evidence="4">
    <location>
        <begin position="87"/>
        <end position="205"/>
    </location>
</feature>
<dbReference type="InterPro" id="IPR013595">
    <property type="entry name" value="Pept_S33_TAP-like_C"/>
</dbReference>
<evidence type="ECO:0000259" key="3">
    <source>
        <dbReference type="Pfam" id="PF08386"/>
    </source>
</evidence>
<evidence type="ECO:0000256" key="1">
    <source>
        <dbReference type="ARBA" id="ARBA00008645"/>
    </source>
</evidence>
<dbReference type="PANTHER" id="PTHR22946:SF9">
    <property type="entry name" value="POLYKETIDE TRANSFERASE AF380"/>
    <property type="match status" value="1"/>
</dbReference>
<dbReference type="Proteomes" id="UP000242263">
    <property type="component" value="Unassembled WGS sequence"/>
</dbReference>
<sequence>MSKKIRTALILLLALALVIGGGYAAITSLVPDFFKPQSAARKLKNKELKQADTKNIVTEDISVSHDGRNLYGYLVAPGNYKDISLPLIIVSHGYNSNADVSSKFATLAAQRGYMVYSFDFYGGGNSTRSGDPDMLDMSALTEKADLNAVLDYWKSQKTVDSSHIYLAGISHGALISTLVAAERAQDIAAMVLFAPAFHVTDLVKQGMQELGYTDISQVPDTVSYKDHTVGKRYIADALTLDIPTAQRAYAGPVLIIHGTADTVVPYSYSETAQKTFPHAQLMSIDGADHSISDFVSVGTLLKLDEFMKKN</sequence>
<evidence type="ECO:0000313" key="5">
    <source>
        <dbReference type="EMBL" id="PKZ15460.1"/>
    </source>
</evidence>
<keyword evidence="2 5" id="KW-0378">Hydrolase</keyword>
<name>A0A2I1M5P7_9BIFI</name>
<dbReference type="PANTHER" id="PTHR22946">
    <property type="entry name" value="DIENELACTONE HYDROLASE DOMAIN-CONTAINING PROTEIN-RELATED"/>
    <property type="match status" value="1"/>
</dbReference>
<dbReference type="InterPro" id="IPR029058">
    <property type="entry name" value="AB_hydrolase_fold"/>
</dbReference>
<accession>A0A2I1M5P7</accession>
<evidence type="ECO:0000313" key="6">
    <source>
        <dbReference type="Proteomes" id="UP000242263"/>
    </source>
</evidence>
<gene>
    <name evidence="5" type="ORF">CYJ32_03545</name>
</gene>
<dbReference type="GO" id="GO:0052689">
    <property type="term" value="F:carboxylic ester hydrolase activity"/>
    <property type="evidence" value="ECO:0007669"/>
    <property type="project" value="UniProtKB-ARBA"/>
</dbReference>
<comment type="similarity">
    <text evidence="1">Belongs to the AB hydrolase superfamily.</text>
</comment>
<evidence type="ECO:0000256" key="2">
    <source>
        <dbReference type="ARBA" id="ARBA00022801"/>
    </source>
</evidence>
<dbReference type="SUPFAM" id="SSF53474">
    <property type="entry name" value="alpha/beta-Hydrolases"/>
    <property type="match status" value="1"/>
</dbReference>
<proteinExistence type="inferred from homology"/>
<dbReference type="RefSeq" id="WP_022856530.1">
    <property type="nucleotide sequence ID" value="NZ_CAUUNK010000019.1"/>
</dbReference>
<dbReference type="Gene3D" id="3.40.50.1820">
    <property type="entry name" value="alpha/beta hydrolase"/>
    <property type="match status" value="1"/>
</dbReference>
<feature type="domain" description="Peptidase S33 tripeptidyl aminopeptidase-like C-terminal" evidence="3">
    <location>
        <begin position="246"/>
        <end position="292"/>
    </location>
</feature>
<protein>
    <submittedName>
        <fullName evidence="5">Cinnamoyl ester hydrolase</fullName>
    </submittedName>
</protein>
<evidence type="ECO:0000259" key="4">
    <source>
        <dbReference type="Pfam" id="PF12146"/>
    </source>
</evidence>
<dbReference type="Pfam" id="PF12146">
    <property type="entry name" value="Hydrolase_4"/>
    <property type="match status" value="1"/>
</dbReference>
<dbReference type="InterPro" id="IPR022742">
    <property type="entry name" value="Hydrolase_4"/>
</dbReference>
<comment type="caution">
    <text evidence="5">The sequence shown here is derived from an EMBL/GenBank/DDBJ whole genome shotgun (WGS) entry which is preliminary data.</text>
</comment>
<reference evidence="5 6" key="1">
    <citation type="submission" date="2017-12" db="EMBL/GenBank/DDBJ databases">
        <title>Phylogenetic diversity of female urinary microbiome.</title>
        <authorList>
            <person name="Thomas-White K."/>
            <person name="Wolfe A.J."/>
        </authorList>
    </citation>
    <scope>NUCLEOTIDE SEQUENCE [LARGE SCALE GENOMIC DNA]</scope>
    <source>
        <strain evidence="5 6">UMB0064</strain>
    </source>
</reference>
<organism evidence="5 6">
    <name type="scientific">Alloscardovia omnicolens</name>
    <dbReference type="NCBI Taxonomy" id="419015"/>
    <lineage>
        <taxon>Bacteria</taxon>
        <taxon>Bacillati</taxon>
        <taxon>Actinomycetota</taxon>
        <taxon>Actinomycetes</taxon>
        <taxon>Bifidobacteriales</taxon>
        <taxon>Bifidobacteriaceae</taxon>
        <taxon>Alloscardovia</taxon>
    </lineage>
</organism>